<accession>A0A7C8MCK0</accession>
<evidence type="ECO:0000256" key="1">
    <source>
        <dbReference type="ARBA" id="ARBA00022737"/>
    </source>
</evidence>
<evidence type="ECO:0000313" key="4">
    <source>
        <dbReference type="EMBL" id="KAF2873275.1"/>
    </source>
</evidence>
<dbReference type="Pfam" id="PF24883">
    <property type="entry name" value="NPHP3_N"/>
    <property type="match status" value="1"/>
</dbReference>
<evidence type="ECO:0000259" key="3">
    <source>
        <dbReference type="Pfam" id="PF24883"/>
    </source>
</evidence>
<feature type="repeat" description="ANK" evidence="2">
    <location>
        <begin position="702"/>
        <end position="734"/>
    </location>
</feature>
<gene>
    <name evidence="4" type="ORF">BDV95DRAFT_667282</name>
</gene>
<dbReference type="Pfam" id="PF12796">
    <property type="entry name" value="Ank_2"/>
    <property type="match status" value="1"/>
</dbReference>
<feature type="domain" description="Nephrocystin 3-like N-terminal" evidence="3">
    <location>
        <begin position="146"/>
        <end position="315"/>
    </location>
</feature>
<dbReference type="SMART" id="SM00248">
    <property type="entry name" value="ANK"/>
    <property type="match status" value="4"/>
</dbReference>
<reference evidence="4 5" key="1">
    <citation type="submission" date="2020-01" db="EMBL/GenBank/DDBJ databases">
        <authorList>
            <consortium name="DOE Joint Genome Institute"/>
            <person name="Haridas S."/>
            <person name="Albert R."/>
            <person name="Binder M."/>
            <person name="Bloem J."/>
            <person name="Labutti K."/>
            <person name="Salamov A."/>
            <person name="Andreopoulos B."/>
            <person name="Baker S.E."/>
            <person name="Barry K."/>
            <person name="Bills G."/>
            <person name="Bluhm B.H."/>
            <person name="Cannon C."/>
            <person name="Castanera R."/>
            <person name="Culley D.E."/>
            <person name="Daum C."/>
            <person name="Ezra D."/>
            <person name="Gonzalez J.B."/>
            <person name="Henrissat B."/>
            <person name="Kuo A."/>
            <person name="Liang C."/>
            <person name="Lipzen A."/>
            <person name="Lutzoni F."/>
            <person name="Magnuson J."/>
            <person name="Mondo S."/>
            <person name="Nolan M."/>
            <person name="Ohm R."/>
            <person name="Pangilinan J."/>
            <person name="Park H.-J.H."/>
            <person name="Ramirez L."/>
            <person name="Alfaro M."/>
            <person name="Sun H."/>
            <person name="Tritt A."/>
            <person name="Yoshinaga Y."/>
            <person name="Zwiers L.-H.L."/>
            <person name="Turgeon B.G."/>
            <person name="Goodwin S.B."/>
            <person name="Spatafora J.W."/>
            <person name="Crous P.W."/>
            <person name="Grigoriev I.V."/>
        </authorList>
    </citation>
    <scope>NUCLEOTIDE SEQUENCE [LARGE SCALE GENOMIC DNA]</scope>
    <source>
        <strain evidence="4 5">CBS 611.86</strain>
    </source>
</reference>
<dbReference type="InterPro" id="IPR056884">
    <property type="entry name" value="NPHP3-like_N"/>
</dbReference>
<dbReference type="Gene3D" id="1.25.40.20">
    <property type="entry name" value="Ankyrin repeat-containing domain"/>
    <property type="match status" value="1"/>
</dbReference>
<dbReference type="PROSITE" id="PS50297">
    <property type="entry name" value="ANK_REP_REGION"/>
    <property type="match status" value="1"/>
</dbReference>
<dbReference type="PROSITE" id="PS50088">
    <property type="entry name" value="ANK_REPEAT"/>
    <property type="match status" value="1"/>
</dbReference>
<sequence>MSSAPPFVSLPWSMTTSLTAFVMSDLDATNNAVDGLKEVTGVLANYSYVEGEFLRNDLTREDFGDIVLPLYTAIFEYQARAVQYFGRSTLKRFGLNTLTAEPWAHAIDKVRNLERTCQISIQALSSRLNRDHKDIRNGIGDEHFESGQWLLTHETVFGSWKNAQHGILVLKGVVGSGKTSVTSMVIQQLLAKGQLAFFYCSANASPHNPTGTAHDVTSNIFQSILAQCSIHLNGTVSEKIRVDFDKSDRKSPGGCDMTLGLVMSKLKEILQERENEQHTCVFDALDECKDHSTFLSCVAELMKAVPKLRVFVSTRFGIDVSDYFEEHRVLSIGSHNIGDIDTYVEKEISKRGTKLSPLQSDRLQKALVRHSEGVFRWVVLEMDLFFPRTKHRLQSPDIDRRLDKLENSRANAVERLFQAYEEIYQNALGDSEDETGRHIVKSAMKWVLCSFIQLNGYCLEDAVSISPDGTEQDIFAITILEYCGNFIVRVSDYSIKLAHLSVRQFFEDRKGFEFSPPQQHLHVALSCVHLVLNAFNGNWVHISMLPYAERYWPIHCRVAGARPAIMSMELSRLGQSRLDRSTYPYSVNPLLFHIASGGDLISADDLGNSLMHFMIMQANISGLYQLLRVDPHLERLRLLSHKNKAGNLPVHLAALRSLIAAGSKIDVVNRNGQTPCHTIVMLEFYEMTQWIAQLGQEIYDEHRNSLLHYAAFFNNTSAIRLLVEAGWDKDARNCDDNTPLHLAAYGESLAAYQTLVSIKASPQLVNAEGELAADLFSRSTYEVTGIDSVTSSTLITLDSISCDRPRIIIDDPEINSCSYCDLGRWLDPSQQGLQHDFHNPHIRRTPGRSDCRLCFFFYDIIMGLCYEAGEFYQIRARLHSNIRNVDLGRDILILTSANAEIEVELCVDAEESCNYLAGDVLPGRMLAEENREKHNASIISQWIRDCHLHQVCSKPIESTIPRRLIDVGLDPGAITPRIIDTEDLPNLEDVNFVYLCHTNSAYVDDEDNFNAARPNFSKPIQDAMRLCSNLGYKYLLSRLYV</sequence>
<evidence type="ECO:0000256" key="2">
    <source>
        <dbReference type="PROSITE-ProRule" id="PRU00023"/>
    </source>
</evidence>
<dbReference type="SUPFAM" id="SSF48403">
    <property type="entry name" value="Ankyrin repeat"/>
    <property type="match status" value="1"/>
</dbReference>
<dbReference type="InterPro" id="IPR027417">
    <property type="entry name" value="P-loop_NTPase"/>
</dbReference>
<keyword evidence="1" id="KW-0677">Repeat</keyword>
<keyword evidence="5" id="KW-1185">Reference proteome</keyword>
<dbReference type="AlphaFoldDB" id="A0A7C8MCK0"/>
<dbReference type="InterPro" id="IPR002110">
    <property type="entry name" value="Ankyrin_rpt"/>
</dbReference>
<dbReference type="InterPro" id="IPR036770">
    <property type="entry name" value="Ankyrin_rpt-contain_sf"/>
</dbReference>
<proteinExistence type="predicted"/>
<dbReference type="PANTHER" id="PTHR10039">
    <property type="entry name" value="AMELOGENIN"/>
    <property type="match status" value="1"/>
</dbReference>
<dbReference type="Gene3D" id="3.40.50.300">
    <property type="entry name" value="P-loop containing nucleotide triphosphate hydrolases"/>
    <property type="match status" value="1"/>
</dbReference>
<protein>
    <recommendedName>
        <fullName evidence="3">Nephrocystin 3-like N-terminal domain-containing protein</fullName>
    </recommendedName>
</protein>
<dbReference type="Proteomes" id="UP000481861">
    <property type="component" value="Unassembled WGS sequence"/>
</dbReference>
<dbReference type="SUPFAM" id="SSF52540">
    <property type="entry name" value="P-loop containing nucleoside triphosphate hydrolases"/>
    <property type="match status" value="1"/>
</dbReference>
<evidence type="ECO:0000313" key="5">
    <source>
        <dbReference type="Proteomes" id="UP000481861"/>
    </source>
</evidence>
<organism evidence="4 5">
    <name type="scientific">Massariosphaeria phaeospora</name>
    <dbReference type="NCBI Taxonomy" id="100035"/>
    <lineage>
        <taxon>Eukaryota</taxon>
        <taxon>Fungi</taxon>
        <taxon>Dikarya</taxon>
        <taxon>Ascomycota</taxon>
        <taxon>Pezizomycotina</taxon>
        <taxon>Dothideomycetes</taxon>
        <taxon>Pleosporomycetidae</taxon>
        <taxon>Pleosporales</taxon>
        <taxon>Pleosporales incertae sedis</taxon>
        <taxon>Massariosphaeria</taxon>
    </lineage>
</organism>
<keyword evidence="2" id="KW-0040">ANK repeat</keyword>
<dbReference type="EMBL" id="JAADJZ010000008">
    <property type="protein sequence ID" value="KAF2873275.1"/>
    <property type="molecule type" value="Genomic_DNA"/>
</dbReference>
<dbReference type="OrthoDB" id="7464126at2759"/>
<comment type="caution">
    <text evidence="4">The sequence shown here is derived from an EMBL/GenBank/DDBJ whole genome shotgun (WGS) entry which is preliminary data.</text>
</comment>
<dbReference type="PANTHER" id="PTHR10039:SF15">
    <property type="entry name" value="NACHT DOMAIN-CONTAINING PROTEIN"/>
    <property type="match status" value="1"/>
</dbReference>
<name>A0A7C8MCK0_9PLEO</name>